<gene>
    <name evidence="2" type="ORF">AB0I59_35385</name>
</gene>
<feature type="compositionally biased region" description="Basic and acidic residues" evidence="1">
    <location>
        <begin position="68"/>
        <end position="82"/>
    </location>
</feature>
<organism evidence="2 3">
    <name type="scientific">Microtetraspora glauca</name>
    <dbReference type="NCBI Taxonomy" id="1996"/>
    <lineage>
        <taxon>Bacteria</taxon>
        <taxon>Bacillati</taxon>
        <taxon>Actinomycetota</taxon>
        <taxon>Actinomycetes</taxon>
        <taxon>Streptosporangiales</taxon>
        <taxon>Streptosporangiaceae</taxon>
        <taxon>Microtetraspora</taxon>
    </lineage>
</organism>
<evidence type="ECO:0000313" key="3">
    <source>
        <dbReference type="Proteomes" id="UP001551675"/>
    </source>
</evidence>
<accession>A0ABV3GR80</accession>
<protein>
    <submittedName>
        <fullName evidence="2">DUF4279 domain-containing protein</fullName>
    </submittedName>
</protein>
<keyword evidence="3" id="KW-1185">Reference proteome</keyword>
<name>A0ABV3GR80_MICGL</name>
<dbReference type="Pfam" id="PF14106">
    <property type="entry name" value="DUF4279"/>
    <property type="match status" value="1"/>
</dbReference>
<feature type="region of interest" description="Disordered" evidence="1">
    <location>
        <begin position="1"/>
        <end position="82"/>
    </location>
</feature>
<comment type="caution">
    <text evidence="2">The sequence shown here is derived from an EMBL/GenBank/DDBJ whole genome shotgun (WGS) entry which is preliminary data.</text>
</comment>
<dbReference type="EMBL" id="JBFALK010000025">
    <property type="protein sequence ID" value="MEV0973906.1"/>
    <property type="molecule type" value="Genomic_DNA"/>
</dbReference>
<dbReference type="RefSeq" id="WP_358140075.1">
    <property type="nucleotide sequence ID" value="NZ_JBFALK010000025.1"/>
</dbReference>
<dbReference type="InterPro" id="IPR025459">
    <property type="entry name" value="DUF4279"/>
</dbReference>
<feature type="compositionally biased region" description="Polar residues" evidence="1">
    <location>
        <begin position="1"/>
        <end position="11"/>
    </location>
</feature>
<proteinExistence type="predicted"/>
<dbReference type="Proteomes" id="UP001551675">
    <property type="component" value="Unassembled WGS sequence"/>
</dbReference>
<evidence type="ECO:0000313" key="2">
    <source>
        <dbReference type="EMBL" id="MEV0973906.1"/>
    </source>
</evidence>
<evidence type="ECO:0000256" key="1">
    <source>
        <dbReference type="SAM" id="MobiDB-lite"/>
    </source>
</evidence>
<reference evidence="2 3" key="1">
    <citation type="submission" date="2024-06" db="EMBL/GenBank/DDBJ databases">
        <title>The Natural Products Discovery Center: Release of the First 8490 Sequenced Strains for Exploring Actinobacteria Biosynthetic Diversity.</title>
        <authorList>
            <person name="Kalkreuter E."/>
            <person name="Kautsar S.A."/>
            <person name="Yang D."/>
            <person name="Bader C.D."/>
            <person name="Teijaro C.N."/>
            <person name="Fluegel L."/>
            <person name="Davis C.M."/>
            <person name="Simpson J.R."/>
            <person name="Lauterbach L."/>
            <person name="Steele A.D."/>
            <person name="Gui C."/>
            <person name="Meng S."/>
            <person name="Li G."/>
            <person name="Viehrig K."/>
            <person name="Ye F."/>
            <person name="Su P."/>
            <person name="Kiefer A.F."/>
            <person name="Nichols A."/>
            <person name="Cepeda A.J."/>
            <person name="Yan W."/>
            <person name="Fan B."/>
            <person name="Jiang Y."/>
            <person name="Adhikari A."/>
            <person name="Zheng C.-J."/>
            <person name="Schuster L."/>
            <person name="Cowan T.M."/>
            <person name="Smanski M.J."/>
            <person name="Chevrette M.G."/>
            <person name="De Carvalho L.P.S."/>
            <person name="Shen B."/>
        </authorList>
    </citation>
    <scope>NUCLEOTIDE SEQUENCE [LARGE SCALE GENOMIC DNA]</scope>
    <source>
        <strain evidence="2 3">NPDC050100</strain>
    </source>
</reference>
<sequence length="82" mass="9063">MIRSNHLSPEQITKRLGITPSRTEARESRRGSRSGRLIPPCHEWIADSGLPETASLDDQGGGPAGPTEYRRRANRRADGARQ</sequence>